<reference evidence="2 3" key="1">
    <citation type="submission" date="2016-03" db="EMBL/GenBank/DDBJ databases">
        <title>Genome sequence of Nesiotobacter sp. nov., a moderately halophilic alphaproteobacterium isolated from the Yellow Sea, China.</title>
        <authorList>
            <person name="Zhang G."/>
            <person name="Zhang R."/>
        </authorList>
    </citation>
    <scope>NUCLEOTIDE SEQUENCE [LARGE SCALE GENOMIC DNA]</scope>
    <source>
        <strain evidence="2 3">WB1-6</strain>
    </source>
</reference>
<sequence>MPVGQIKLPGMTERSWERQTSSWSLWSRALTLPLIIIAIWLHTTIGWAWAGLLCLAGFIWLWTNPRLFNPPKRPNSWYARAAFGERIWLNQRAVPIPRQINMRAIALSFVSGLGLLCAVVGALGNNLPMTVIGVVAFYAAKFTFLQLMIRLHAEMRNAHPVYKSWDRTPDNDNLVKSTRHKKVLSQN</sequence>
<dbReference type="Proteomes" id="UP000185783">
    <property type="component" value="Unassembled WGS sequence"/>
</dbReference>
<organism evidence="2 3">
    <name type="scientific">Pseudovibrio exalbescens</name>
    <dbReference type="NCBI Taxonomy" id="197461"/>
    <lineage>
        <taxon>Bacteria</taxon>
        <taxon>Pseudomonadati</taxon>
        <taxon>Pseudomonadota</taxon>
        <taxon>Alphaproteobacteria</taxon>
        <taxon>Hyphomicrobiales</taxon>
        <taxon>Stappiaceae</taxon>
        <taxon>Pseudovibrio</taxon>
    </lineage>
</organism>
<accession>A0A1U7JG09</accession>
<feature type="transmembrane region" description="Helical" evidence="1">
    <location>
        <begin position="47"/>
        <end position="63"/>
    </location>
</feature>
<feature type="transmembrane region" description="Helical" evidence="1">
    <location>
        <begin position="104"/>
        <end position="123"/>
    </location>
</feature>
<protein>
    <submittedName>
        <fullName evidence="2">Uncharacterized protein</fullName>
    </submittedName>
</protein>
<dbReference type="AlphaFoldDB" id="A0A1U7JG09"/>
<proteinExistence type="predicted"/>
<keyword evidence="1" id="KW-0472">Membrane</keyword>
<comment type="caution">
    <text evidence="2">The sequence shown here is derived from an EMBL/GenBank/DDBJ whole genome shotgun (WGS) entry which is preliminary data.</text>
</comment>
<dbReference type="Pfam" id="PF20358">
    <property type="entry name" value="DUF6653"/>
    <property type="match status" value="1"/>
</dbReference>
<gene>
    <name evidence="2" type="ORF">A3843_13455</name>
</gene>
<feature type="transmembrane region" description="Helical" evidence="1">
    <location>
        <begin position="21"/>
        <end position="41"/>
    </location>
</feature>
<evidence type="ECO:0000313" key="2">
    <source>
        <dbReference type="EMBL" id="OKL43624.1"/>
    </source>
</evidence>
<keyword evidence="1" id="KW-1133">Transmembrane helix</keyword>
<dbReference type="EMBL" id="LVVZ01000019">
    <property type="protein sequence ID" value="OKL43624.1"/>
    <property type="molecule type" value="Genomic_DNA"/>
</dbReference>
<name>A0A1U7JG09_9HYPH</name>
<keyword evidence="1" id="KW-0812">Transmembrane</keyword>
<keyword evidence="3" id="KW-1185">Reference proteome</keyword>
<dbReference type="STRING" id="197461.A3843_13455"/>
<evidence type="ECO:0000313" key="3">
    <source>
        <dbReference type="Proteomes" id="UP000185783"/>
    </source>
</evidence>
<dbReference type="InterPro" id="IPR046595">
    <property type="entry name" value="DUF6653"/>
</dbReference>
<feature type="transmembrane region" description="Helical" evidence="1">
    <location>
        <begin position="129"/>
        <end position="149"/>
    </location>
</feature>
<evidence type="ECO:0000256" key="1">
    <source>
        <dbReference type="SAM" id="Phobius"/>
    </source>
</evidence>